<evidence type="ECO:0000256" key="1">
    <source>
        <dbReference type="SAM" id="MobiDB-lite"/>
    </source>
</evidence>
<protein>
    <submittedName>
        <fullName evidence="2">Uncharacterized protein</fullName>
    </submittedName>
</protein>
<dbReference type="Proteomes" id="UP000639772">
    <property type="component" value="Unassembled WGS sequence"/>
</dbReference>
<feature type="compositionally biased region" description="Gly residues" evidence="1">
    <location>
        <begin position="52"/>
        <end position="70"/>
    </location>
</feature>
<feature type="compositionally biased region" description="Basic residues" evidence="1">
    <location>
        <begin position="81"/>
        <end position="90"/>
    </location>
</feature>
<dbReference type="EMBL" id="JADCNM010000005">
    <property type="protein sequence ID" value="KAG0482684.1"/>
    <property type="molecule type" value="Genomic_DNA"/>
</dbReference>
<name>A0A835R5S5_VANPL</name>
<feature type="region of interest" description="Disordered" evidence="1">
    <location>
        <begin position="47"/>
        <end position="110"/>
    </location>
</feature>
<evidence type="ECO:0000313" key="3">
    <source>
        <dbReference type="Proteomes" id="UP000639772"/>
    </source>
</evidence>
<evidence type="ECO:0000313" key="2">
    <source>
        <dbReference type="EMBL" id="KAG0482684.1"/>
    </source>
</evidence>
<organism evidence="2 3">
    <name type="scientific">Vanilla planifolia</name>
    <name type="common">Vanilla</name>
    <dbReference type="NCBI Taxonomy" id="51239"/>
    <lineage>
        <taxon>Eukaryota</taxon>
        <taxon>Viridiplantae</taxon>
        <taxon>Streptophyta</taxon>
        <taxon>Embryophyta</taxon>
        <taxon>Tracheophyta</taxon>
        <taxon>Spermatophyta</taxon>
        <taxon>Magnoliopsida</taxon>
        <taxon>Liliopsida</taxon>
        <taxon>Asparagales</taxon>
        <taxon>Orchidaceae</taxon>
        <taxon>Vanilloideae</taxon>
        <taxon>Vanilleae</taxon>
        <taxon>Vanilla</taxon>
    </lineage>
</organism>
<dbReference type="AlphaFoldDB" id="A0A835R5S5"/>
<feature type="compositionally biased region" description="Basic and acidic residues" evidence="1">
    <location>
        <begin position="94"/>
        <end position="103"/>
    </location>
</feature>
<comment type="caution">
    <text evidence="2">The sequence shown here is derived from an EMBL/GenBank/DDBJ whole genome shotgun (WGS) entry which is preliminary data.</text>
</comment>
<sequence>MVPPSALAISAILEAAATRGTSGRALAAVEAARVALGLAGARRGSAVVGRSGQEGSGGNSGRVGKLGLGGRIWMTGEPTSRRRRGLRRSCKVGAGEDDRHEENGNLGGHM</sequence>
<reference evidence="2 3" key="1">
    <citation type="journal article" date="2020" name="Nat. Food">
        <title>A phased Vanilla planifolia genome enables genetic improvement of flavour and production.</title>
        <authorList>
            <person name="Hasing T."/>
            <person name="Tang H."/>
            <person name="Brym M."/>
            <person name="Khazi F."/>
            <person name="Huang T."/>
            <person name="Chambers A.H."/>
        </authorList>
    </citation>
    <scope>NUCLEOTIDE SEQUENCE [LARGE SCALE GENOMIC DNA]</scope>
    <source>
        <tissue evidence="2">Leaf</tissue>
    </source>
</reference>
<gene>
    <name evidence="2" type="ORF">HPP92_010768</name>
</gene>
<proteinExistence type="predicted"/>
<accession>A0A835R5S5</accession>